<feature type="domain" description="J" evidence="2">
    <location>
        <begin position="79"/>
        <end position="143"/>
    </location>
</feature>
<dbReference type="SUPFAM" id="SSF52833">
    <property type="entry name" value="Thioredoxin-like"/>
    <property type="match status" value="2"/>
</dbReference>
<evidence type="ECO:0000256" key="1">
    <source>
        <dbReference type="SAM" id="Coils"/>
    </source>
</evidence>
<dbReference type="InterPro" id="IPR036249">
    <property type="entry name" value="Thioredoxin-like_sf"/>
</dbReference>
<dbReference type="Gene3D" id="3.40.30.10">
    <property type="entry name" value="Glutaredoxin"/>
    <property type="match status" value="1"/>
</dbReference>
<dbReference type="PROSITE" id="PS00636">
    <property type="entry name" value="DNAJ_1"/>
    <property type="match status" value="1"/>
</dbReference>
<evidence type="ECO:0000259" key="2">
    <source>
        <dbReference type="PROSITE" id="PS50076"/>
    </source>
</evidence>
<dbReference type="PANTHER" id="PTHR45184">
    <property type="entry name" value="DNAJ PROTEIN ERDJ3A"/>
    <property type="match status" value="1"/>
</dbReference>
<dbReference type="InterPro" id="IPR036869">
    <property type="entry name" value="J_dom_sf"/>
</dbReference>
<evidence type="ECO:0000313" key="3">
    <source>
        <dbReference type="EMBL" id="MCD7463411.1"/>
    </source>
</evidence>
<dbReference type="Gene3D" id="1.10.287.110">
    <property type="entry name" value="DnaJ domain"/>
    <property type="match status" value="1"/>
</dbReference>
<keyword evidence="4" id="KW-1185">Reference proteome</keyword>
<dbReference type="PANTHER" id="PTHR45184:SF1">
    <property type="entry name" value="DNAJ PROTEIN ERDJ3A"/>
    <property type="match status" value="1"/>
</dbReference>
<dbReference type="Pfam" id="PF00226">
    <property type="entry name" value="DnaJ"/>
    <property type="match status" value="1"/>
</dbReference>
<dbReference type="InterPro" id="IPR001623">
    <property type="entry name" value="DnaJ_domain"/>
</dbReference>
<evidence type="ECO:0000313" key="4">
    <source>
        <dbReference type="Proteomes" id="UP000823775"/>
    </source>
</evidence>
<keyword evidence="1" id="KW-0175">Coiled coil</keyword>
<dbReference type="Proteomes" id="UP000823775">
    <property type="component" value="Unassembled WGS sequence"/>
</dbReference>
<dbReference type="SMART" id="SM00271">
    <property type="entry name" value="DnaJ"/>
    <property type="match status" value="1"/>
</dbReference>
<dbReference type="InterPro" id="IPR018253">
    <property type="entry name" value="DnaJ_domain_CS"/>
</dbReference>
<dbReference type="PROSITE" id="PS50076">
    <property type="entry name" value="DNAJ_2"/>
    <property type="match status" value="1"/>
</dbReference>
<sequence>MIWNFPQPPRNILRATSSSPHVSQLTTNLKFATISEEQSTQQVITGAYLDPNMKTRRISIAIVLCASLFVLHIQSKTVDPYKVLGVDKNASQREIQKAFHKLSLQYHPDKNKNKGAQEKFAEINNAYEILSDEEKRKNYDLYGDEKGAPGFDAGGAGDHGGYTYFTSGGPGQSGFNFGPGGMGGQGGARSFSFSFGGSGSQNSFGFGLDDIFSNMFGGGMGSGSQFGGFGGSGRSQSRTRNSAKSIPSINSQMFRKEISDKGMTWLLLSHTSTSRGIQYYESVIGEVASSLDGAMKVGSINCETDASFCKGLDIYPRNGPRLFVYSLKSNRNGALVEYSDDLDVKRVKSFCHEHLPRFSKRVDLDHFDFVSQTEGGLPKVMLLSTKKDTPVIWRALSGLYTNRFVFYDAQVRDASDPAVRRLGVDALPAIVGWLSNGEKQILRTGISVKSLKSAIQDLSGLLDNFEKKNKKAASAQGKREQSEPEAKQIPVLTGSNLNDICGEKTPVCVIGVFRSSKARDELEKVLLSVSQKSLSRRQNTAYSSRDSVSYALLDAARQQSFLNAFDKSGYKSSDKVLLAYKPRKGKFAVFEGEVTTEDAESFISSVLSGDVQFSNTRQKPIAK</sequence>
<dbReference type="PRINTS" id="PR00625">
    <property type="entry name" value="JDOMAIN"/>
</dbReference>
<name>A0ABS8SX92_DATST</name>
<protein>
    <recommendedName>
        <fullName evidence="2">J domain-containing protein</fullName>
    </recommendedName>
</protein>
<gene>
    <name evidence="3" type="ORF">HAX54_050510</name>
</gene>
<dbReference type="EMBL" id="JACEIK010000884">
    <property type="protein sequence ID" value="MCD7463411.1"/>
    <property type="molecule type" value="Genomic_DNA"/>
</dbReference>
<feature type="coiled-coil region" evidence="1">
    <location>
        <begin position="448"/>
        <end position="475"/>
    </location>
</feature>
<organism evidence="3 4">
    <name type="scientific">Datura stramonium</name>
    <name type="common">Jimsonweed</name>
    <name type="synonym">Common thornapple</name>
    <dbReference type="NCBI Taxonomy" id="4076"/>
    <lineage>
        <taxon>Eukaryota</taxon>
        <taxon>Viridiplantae</taxon>
        <taxon>Streptophyta</taxon>
        <taxon>Embryophyta</taxon>
        <taxon>Tracheophyta</taxon>
        <taxon>Spermatophyta</taxon>
        <taxon>Magnoliopsida</taxon>
        <taxon>eudicotyledons</taxon>
        <taxon>Gunneridae</taxon>
        <taxon>Pentapetalae</taxon>
        <taxon>asterids</taxon>
        <taxon>lamiids</taxon>
        <taxon>Solanales</taxon>
        <taxon>Solanaceae</taxon>
        <taxon>Solanoideae</taxon>
        <taxon>Datureae</taxon>
        <taxon>Datura</taxon>
    </lineage>
</organism>
<accession>A0ABS8SX92</accession>
<dbReference type="SUPFAM" id="SSF46565">
    <property type="entry name" value="Chaperone J-domain"/>
    <property type="match status" value="1"/>
</dbReference>
<proteinExistence type="predicted"/>
<dbReference type="InterPro" id="IPR052842">
    <property type="entry name" value="ER_Co-chaperone"/>
</dbReference>
<reference evidence="3 4" key="1">
    <citation type="journal article" date="2021" name="BMC Genomics">
        <title>Datura genome reveals duplications of psychoactive alkaloid biosynthetic genes and high mutation rate following tissue culture.</title>
        <authorList>
            <person name="Rajewski A."/>
            <person name="Carter-House D."/>
            <person name="Stajich J."/>
            <person name="Litt A."/>
        </authorList>
    </citation>
    <scope>NUCLEOTIDE SEQUENCE [LARGE SCALE GENOMIC DNA]</scope>
    <source>
        <strain evidence="3">AR-01</strain>
    </source>
</reference>
<dbReference type="CDD" id="cd06257">
    <property type="entry name" value="DnaJ"/>
    <property type="match status" value="1"/>
</dbReference>
<comment type="caution">
    <text evidence="3">The sequence shown here is derived from an EMBL/GenBank/DDBJ whole genome shotgun (WGS) entry which is preliminary data.</text>
</comment>